<organism evidence="5 6">
    <name type="scientific">Pelagicoccus albus</name>
    <dbReference type="NCBI Taxonomy" id="415222"/>
    <lineage>
        <taxon>Bacteria</taxon>
        <taxon>Pseudomonadati</taxon>
        <taxon>Verrucomicrobiota</taxon>
        <taxon>Opitutia</taxon>
        <taxon>Puniceicoccales</taxon>
        <taxon>Pelagicoccaceae</taxon>
        <taxon>Pelagicoccus</taxon>
    </lineage>
</organism>
<dbReference type="Pfam" id="PF10335">
    <property type="entry name" value="DUF294_C"/>
    <property type="match status" value="1"/>
</dbReference>
<dbReference type="Pfam" id="PF00571">
    <property type="entry name" value="CBS"/>
    <property type="match status" value="2"/>
</dbReference>
<protein>
    <submittedName>
        <fullName evidence="5">Cyclic nucleotide-binding domain-containing protein</fullName>
    </submittedName>
</protein>
<name>A0A7X1B5D2_9BACT</name>
<dbReference type="Proteomes" id="UP000526501">
    <property type="component" value="Unassembled WGS sequence"/>
</dbReference>
<feature type="domain" description="Cyclic nucleotide-binding" evidence="3">
    <location>
        <begin position="20"/>
        <end position="130"/>
    </location>
</feature>
<dbReference type="SMART" id="SM00100">
    <property type="entry name" value="cNMP"/>
    <property type="match status" value="1"/>
</dbReference>
<keyword evidence="6" id="KW-1185">Reference proteome</keyword>
<dbReference type="AlphaFoldDB" id="A0A7X1B5D2"/>
<dbReference type="CDD" id="cd00038">
    <property type="entry name" value="CAP_ED"/>
    <property type="match status" value="1"/>
</dbReference>
<feature type="domain" description="CBS" evidence="4">
    <location>
        <begin position="174"/>
        <end position="235"/>
    </location>
</feature>
<evidence type="ECO:0000259" key="3">
    <source>
        <dbReference type="PROSITE" id="PS50042"/>
    </source>
</evidence>
<keyword evidence="1 2" id="KW-0129">CBS domain</keyword>
<dbReference type="InterPro" id="IPR005105">
    <property type="entry name" value="GlnD_Uridyltrans_N"/>
</dbReference>
<dbReference type="InterPro" id="IPR000644">
    <property type="entry name" value="CBS_dom"/>
</dbReference>
<evidence type="ECO:0000313" key="6">
    <source>
        <dbReference type="Proteomes" id="UP000526501"/>
    </source>
</evidence>
<evidence type="ECO:0000313" key="5">
    <source>
        <dbReference type="EMBL" id="MBC2605694.1"/>
    </source>
</evidence>
<dbReference type="CDD" id="cd05401">
    <property type="entry name" value="NT_GlnE_GlnD_like"/>
    <property type="match status" value="1"/>
</dbReference>
<comment type="caution">
    <text evidence="5">The sequence shown here is derived from an EMBL/GenBank/DDBJ whole genome shotgun (WGS) entry which is preliminary data.</text>
</comment>
<gene>
    <name evidence="5" type="ORF">H5P27_06520</name>
</gene>
<dbReference type="Pfam" id="PF03445">
    <property type="entry name" value="DUF294"/>
    <property type="match status" value="1"/>
</dbReference>
<evidence type="ECO:0000256" key="2">
    <source>
        <dbReference type="PROSITE-ProRule" id="PRU00703"/>
    </source>
</evidence>
<dbReference type="GO" id="GO:0008773">
    <property type="term" value="F:[protein-PII] uridylyltransferase activity"/>
    <property type="evidence" value="ECO:0007669"/>
    <property type="project" value="InterPro"/>
</dbReference>
<dbReference type="InterPro" id="IPR018821">
    <property type="entry name" value="DUF294_put_nucleoTrafse_sb-bd"/>
</dbReference>
<dbReference type="InterPro" id="IPR051257">
    <property type="entry name" value="Diverse_CBS-Domain"/>
</dbReference>
<dbReference type="PROSITE" id="PS50042">
    <property type="entry name" value="CNMP_BINDING_3"/>
    <property type="match status" value="1"/>
</dbReference>
<dbReference type="RefSeq" id="WP_185659561.1">
    <property type="nucleotide sequence ID" value="NZ_CAWPOO010000006.1"/>
</dbReference>
<dbReference type="InterPro" id="IPR000595">
    <property type="entry name" value="cNMP-bd_dom"/>
</dbReference>
<dbReference type="EMBL" id="JACHVC010000006">
    <property type="protein sequence ID" value="MBC2605694.1"/>
    <property type="molecule type" value="Genomic_DNA"/>
</dbReference>
<sequence length="648" mass="71998">MQTGNVIPERIADAFAAYPPFTMMDRADVARLASSARVRALVAGEYLFKQGDPPGKDVIFLHRGRVEYHWAREDSSELVAVRDVGDVIGVTALIDGSNFRVSAKVAEDCLLYVISGDVFMGLIASNDEARYYVRRHMFWATRVGGKISIPEEARIHGKRTILQAHMEGGKLVSPRPLERLLTCRSDDTILSAAEQMVTKRVSSILVVDEDRCPLGIVTNLALMKHTILKSLSADLPVSEIMVSPVYTISKHTSTTAAILLMMRERVGQICITEDGTTKSPALDVCTHKDLLAQSGNHPAGLLREMRIAKRVARLREICDEIEQIARGYLDAGVSGIFLGQMCAELYDGLVERLSELAILKLEKSGKQLPDVSWAWMSVGSDGRREQVLRTDMDNALIFESTGDAAQDDLNRGVFLKFTTEVVDMMVDCGFSRCQGGVMASNARWCRTDAEWEEEVLSIQPGDGDAILRGLILFDLRCVTGSKDLCLKLRSLIFDTVKSKPLLLRNLAELAVETKPPLSFWGKFMVERKGGNAGEFDIKSRGLSPLRDAARIFALQLGLTEHYSTGGRFEEIKSKAPALEEICKLAYEAYDFLLRLRNSTGLRRGDTGRYIEPSALSKMEKAQLSNVFDVSRMVQSSLRSEFRLEQTIR</sequence>
<dbReference type="SUPFAM" id="SSF51206">
    <property type="entry name" value="cAMP-binding domain-like"/>
    <property type="match status" value="1"/>
</dbReference>
<evidence type="ECO:0000259" key="4">
    <source>
        <dbReference type="PROSITE" id="PS51371"/>
    </source>
</evidence>
<dbReference type="Pfam" id="PF00027">
    <property type="entry name" value="cNMP_binding"/>
    <property type="match status" value="1"/>
</dbReference>
<dbReference type="PANTHER" id="PTHR43080">
    <property type="entry name" value="CBS DOMAIN-CONTAINING PROTEIN CBSX3, MITOCHONDRIAL"/>
    <property type="match status" value="1"/>
</dbReference>
<dbReference type="PROSITE" id="PS51371">
    <property type="entry name" value="CBS"/>
    <property type="match status" value="1"/>
</dbReference>
<dbReference type="InterPro" id="IPR018490">
    <property type="entry name" value="cNMP-bd_dom_sf"/>
</dbReference>
<proteinExistence type="predicted"/>
<dbReference type="SUPFAM" id="SSF54631">
    <property type="entry name" value="CBS-domain pair"/>
    <property type="match status" value="1"/>
</dbReference>
<dbReference type="Gene3D" id="3.10.580.10">
    <property type="entry name" value="CBS-domain"/>
    <property type="match status" value="1"/>
</dbReference>
<reference evidence="5 6" key="1">
    <citation type="submission" date="2020-07" db="EMBL/GenBank/DDBJ databases">
        <authorList>
            <person name="Feng X."/>
        </authorList>
    </citation>
    <scope>NUCLEOTIDE SEQUENCE [LARGE SCALE GENOMIC DNA]</scope>
    <source>
        <strain evidence="5 6">JCM23202</strain>
    </source>
</reference>
<dbReference type="InterPro" id="IPR046342">
    <property type="entry name" value="CBS_dom_sf"/>
</dbReference>
<dbReference type="SMART" id="SM00116">
    <property type="entry name" value="CBS"/>
    <property type="match status" value="2"/>
</dbReference>
<dbReference type="Gene3D" id="2.60.120.10">
    <property type="entry name" value="Jelly Rolls"/>
    <property type="match status" value="1"/>
</dbReference>
<evidence type="ECO:0000256" key="1">
    <source>
        <dbReference type="ARBA" id="ARBA00023122"/>
    </source>
</evidence>
<dbReference type="InterPro" id="IPR014710">
    <property type="entry name" value="RmlC-like_jellyroll"/>
</dbReference>
<accession>A0A7X1B5D2</accession>
<dbReference type="PANTHER" id="PTHR43080:SF2">
    <property type="entry name" value="CBS DOMAIN-CONTAINING PROTEIN"/>
    <property type="match status" value="1"/>
</dbReference>